<dbReference type="AlphaFoldDB" id="A0A1R2BX47"/>
<organism evidence="2 3">
    <name type="scientific">Stentor coeruleus</name>
    <dbReference type="NCBI Taxonomy" id="5963"/>
    <lineage>
        <taxon>Eukaryota</taxon>
        <taxon>Sar</taxon>
        <taxon>Alveolata</taxon>
        <taxon>Ciliophora</taxon>
        <taxon>Postciliodesmatophora</taxon>
        <taxon>Heterotrichea</taxon>
        <taxon>Heterotrichida</taxon>
        <taxon>Stentoridae</taxon>
        <taxon>Stentor</taxon>
    </lineage>
</organism>
<reference evidence="2 3" key="1">
    <citation type="submission" date="2016-11" db="EMBL/GenBank/DDBJ databases">
        <title>The macronuclear genome of Stentor coeruleus: a giant cell with tiny introns.</title>
        <authorList>
            <person name="Slabodnick M."/>
            <person name="Ruby J.G."/>
            <person name="Reiff S.B."/>
            <person name="Swart E.C."/>
            <person name="Gosai S."/>
            <person name="Prabakaran S."/>
            <person name="Witkowska E."/>
            <person name="Larue G.E."/>
            <person name="Fisher S."/>
            <person name="Freeman R.M."/>
            <person name="Gunawardena J."/>
            <person name="Chu W."/>
            <person name="Stover N.A."/>
            <person name="Gregory B.D."/>
            <person name="Nowacki M."/>
            <person name="Derisi J."/>
            <person name="Roy S.W."/>
            <person name="Marshall W.F."/>
            <person name="Sood P."/>
        </authorList>
    </citation>
    <scope>NUCLEOTIDE SEQUENCE [LARGE SCALE GENOMIC DNA]</scope>
    <source>
        <strain evidence="2">WM001</strain>
    </source>
</reference>
<dbReference type="Proteomes" id="UP000187209">
    <property type="component" value="Unassembled WGS sequence"/>
</dbReference>
<dbReference type="OrthoDB" id="298209at2759"/>
<evidence type="ECO:0000313" key="2">
    <source>
        <dbReference type="EMBL" id="OMJ81175.1"/>
    </source>
</evidence>
<evidence type="ECO:0000313" key="3">
    <source>
        <dbReference type="Proteomes" id="UP000187209"/>
    </source>
</evidence>
<sequence>MFSSPNPKRIPSLRLSAYESSPQPTKSKLLFHENHLQDSLRISREPQPIVLPIEEEEILNVNCMNCQELIPINKIEDHSKLCTTVPESVENIESGSLLNHVNFKLKKLESCLLDLAKNSDLRPGDKNYISIFIRLSQKTLNGNIDDTENVIKSLSSLLVSYKGSLSIRIYADRLHALVQEQKLGYQEEEINKKKGELEKIVEKVEKLKNRSEVLQKHVTKTLPLCKIAEINRKVDEITSDIVSIGSNTSEVTALSGVDEEFKQEFDEPFLGTGTDLQKHFYSLCLTIKMKNSTKNQMQNVSIQKLYKEAVDNNVPPDNWQEYINNQLKNPMKWIDNGRGRRCIQPRLSAMRPQYFEVIIEEDNSKAEIN</sequence>
<name>A0A1R2BX47_9CILI</name>
<evidence type="ECO:0000256" key="1">
    <source>
        <dbReference type="SAM" id="Coils"/>
    </source>
</evidence>
<accession>A0A1R2BX47</accession>
<keyword evidence="3" id="KW-1185">Reference proteome</keyword>
<gene>
    <name evidence="2" type="ORF">SteCoe_18398</name>
</gene>
<comment type="caution">
    <text evidence="2">The sequence shown here is derived from an EMBL/GenBank/DDBJ whole genome shotgun (WGS) entry which is preliminary data.</text>
</comment>
<dbReference type="EMBL" id="MPUH01000390">
    <property type="protein sequence ID" value="OMJ81175.1"/>
    <property type="molecule type" value="Genomic_DNA"/>
</dbReference>
<keyword evidence="1" id="KW-0175">Coiled coil</keyword>
<feature type="coiled-coil region" evidence="1">
    <location>
        <begin position="187"/>
        <end position="217"/>
    </location>
</feature>
<protein>
    <submittedName>
        <fullName evidence="2">Uncharacterized protein</fullName>
    </submittedName>
</protein>
<proteinExistence type="predicted"/>